<dbReference type="PRINTS" id="PR01837">
    <property type="entry name" value="MGTCSAPBPROT"/>
</dbReference>
<feature type="transmembrane region" description="Helical" evidence="7">
    <location>
        <begin position="86"/>
        <end position="104"/>
    </location>
</feature>
<dbReference type="InterPro" id="IPR003416">
    <property type="entry name" value="MgtC/SapB/SrpB/YhiD_fam"/>
</dbReference>
<evidence type="ECO:0000256" key="4">
    <source>
        <dbReference type="ARBA" id="ARBA00022692"/>
    </source>
</evidence>
<dbReference type="PANTHER" id="PTHR33778:SF1">
    <property type="entry name" value="MAGNESIUM TRANSPORTER YHID-RELATED"/>
    <property type="match status" value="1"/>
</dbReference>
<name>A0ABU9KHA5_9BACI</name>
<keyword evidence="5 7" id="KW-1133">Transmembrane helix</keyword>
<comment type="subcellular location">
    <subcellularLocation>
        <location evidence="1">Cell membrane</location>
        <topology evidence="1">Multi-pass membrane protein</topology>
    </subcellularLocation>
</comment>
<sequence>MDFFEIIDLELPDEFELSLYRIMLIVILSGLIGIERESKNHPAGLRTHILVGVGSCLLMLVSLYGFEPFLEEHPELVGFDPSRIPSYVISGIGFLGAGTIMVHGGVTVRGLTTAASIWVVAGLGLVVGIGMYWEAVFTTLIIVITLFFLNKFESFYKMKVRHKQLLLLSLVVKKGEGHISSINNAITSHGIEITQYQIEDDDDLKGVERFKYSLLLLTPDTINFNGVLEVVKELPCIDKIQLHKK</sequence>
<dbReference type="EMBL" id="JBBYAF010000059">
    <property type="protein sequence ID" value="MEL3974539.1"/>
    <property type="molecule type" value="Genomic_DNA"/>
</dbReference>
<keyword evidence="6 7" id="KW-0472">Membrane</keyword>
<feature type="domain" description="MgtC/SapB/SrpB/YhiD N-terminal" evidence="8">
    <location>
        <begin position="24"/>
        <end position="154"/>
    </location>
</feature>
<comment type="similarity">
    <text evidence="2">Belongs to the MgtC/SapB family.</text>
</comment>
<organism evidence="9 10">
    <name type="scientific">Rossellomorea oryzaecorticis</name>
    <dbReference type="NCBI Taxonomy" id="1396505"/>
    <lineage>
        <taxon>Bacteria</taxon>
        <taxon>Bacillati</taxon>
        <taxon>Bacillota</taxon>
        <taxon>Bacilli</taxon>
        <taxon>Bacillales</taxon>
        <taxon>Bacillaceae</taxon>
        <taxon>Rossellomorea</taxon>
    </lineage>
</organism>
<proteinExistence type="inferred from homology"/>
<protein>
    <submittedName>
        <fullName evidence="9">MgtC/SapB family protein</fullName>
    </submittedName>
</protein>
<dbReference type="Proteomes" id="UP001389717">
    <property type="component" value="Unassembled WGS sequence"/>
</dbReference>
<comment type="caution">
    <text evidence="9">The sequence shown here is derived from an EMBL/GenBank/DDBJ whole genome shotgun (WGS) entry which is preliminary data.</text>
</comment>
<evidence type="ECO:0000256" key="3">
    <source>
        <dbReference type="ARBA" id="ARBA00022475"/>
    </source>
</evidence>
<evidence type="ECO:0000313" key="10">
    <source>
        <dbReference type="Proteomes" id="UP001389717"/>
    </source>
</evidence>
<dbReference type="PANTHER" id="PTHR33778">
    <property type="entry name" value="PROTEIN MGTC"/>
    <property type="match status" value="1"/>
</dbReference>
<dbReference type="RefSeq" id="WP_341986083.1">
    <property type="nucleotide sequence ID" value="NZ_JBBYAF010000059.1"/>
</dbReference>
<evidence type="ECO:0000256" key="6">
    <source>
        <dbReference type="ARBA" id="ARBA00023136"/>
    </source>
</evidence>
<evidence type="ECO:0000256" key="5">
    <source>
        <dbReference type="ARBA" id="ARBA00022989"/>
    </source>
</evidence>
<evidence type="ECO:0000313" key="9">
    <source>
        <dbReference type="EMBL" id="MEL3974539.1"/>
    </source>
</evidence>
<feature type="transmembrane region" description="Helical" evidence="7">
    <location>
        <begin position="111"/>
        <end position="129"/>
    </location>
</feature>
<evidence type="ECO:0000259" key="8">
    <source>
        <dbReference type="Pfam" id="PF02308"/>
    </source>
</evidence>
<evidence type="ECO:0000256" key="1">
    <source>
        <dbReference type="ARBA" id="ARBA00004651"/>
    </source>
</evidence>
<evidence type="ECO:0000256" key="2">
    <source>
        <dbReference type="ARBA" id="ARBA00009298"/>
    </source>
</evidence>
<dbReference type="Pfam" id="PF02308">
    <property type="entry name" value="MgtC"/>
    <property type="match status" value="1"/>
</dbReference>
<evidence type="ECO:0000256" key="7">
    <source>
        <dbReference type="SAM" id="Phobius"/>
    </source>
</evidence>
<reference evidence="9 10" key="1">
    <citation type="submission" date="2024-04" db="EMBL/GenBank/DDBJ databases">
        <title>Bacillus oryzaecorticis sp. nov., a moderately halophilic bacterium isolated from rice husks.</title>
        <authorList>
            <person name="Zhu H.-S."/>
        </authorList>
    </citation>
    <scope>NUCLEOTIDE SEQUENCE [LARGE SCALE GENOMIC DNA]</scope>
    <source>
        <strain evidence="9 10">ZC255</strain>
    </source>
</reference>
<gene>
    <name evidence="9" type="ORF">AAEO50_19815</name>
</gene>
<keyword evidence="3" id="KW-1003">Cell membrane</keyword>
<keyword evidence="10" id="KW-1185">Reference proteome</keyword>
<feature type="transmembrane region" description="Helical" evidence="7">
    <location>
        <begin position="18"/>
        <end position="35"/>
    </location>
</feature>
<dbReference type="InterPro" id="IPR049177">
    <property type="entry name" value="MgtC_SapB_SrpB_YhiD_N"/>
</dbReference>
<keyword evidence="4 7" id="KW-0812">Transmembrane</keyword>
<accession>A0ABU9KHA5</accession>
<feature type="transmembrane region" description="Helical" evidence="7">
    <location>
        <begin position="47"/>
        <end position="66"/>
    </location>
</feature>